<dbReference type="InterPro" id="IPR004652">
    <property type="entry name" value="DusB-like"/>
</dbReference>
<evidence type="ECO:0000256" key="12">
    <source>
        <dbReference type="PIRNR" id="PIRNR006621"/>
    </source>
</evidence>
<gene>
    <name evidence="14" type="primary">dusB</name>
    <name evidence="14" type="ORF">ACFS6I_03585</name>
</gene>
<dbReference type="InterPro" id="IPR035587">
    <property type="entry name" value="DUS-like_FMN-bd"/>
</dbReference>
<keyword evidence="5 12" id="KW-0288">FMN</keyword>
<evidence type="ECO:0000313" key="15">
    <source>
        <dbReference type="Proteomes" id="UP001597509"/>
    </source>
</evidence>
<organism evidence="14 15">
    <name type="scientific">Sphingobacterium anhuiense</name>
    <dbReference type="NCBI Taxonomy" id="493780"/>
    <lineage>
        <taxon>Bacteria</taxon>
        <taxon>Pseudomonadati</taxon>
        <taxon>Bacteroidota</taxon>
        <taxon>Sphingobacteriia</taxon>
        <taxon>Sphingobacteriales</taxon>
        <taxon>Sphingobacteriaceae</taxon>
        <taxon>Sphingobacterium</taxon>
    </lineage>
</organism>
<evidence type="ECO:0000256" key="9">
    <source>
        <dbReference type="ARBA" id="ARBA00023002"/>
    </source>
</evidence>
<dbReference type="PANTHER" id="PTHR45846">
    <property type="entry name" value="TRNA-DIHYDROURIDINE(47) SYNTHASE [NAD(P)(+)]-LIKE"/>
    <property type="match status" value="1"/>
</dbReference>
<evidence type="ECO:0000256" key="11">
    <source>
        <dbReference type="ARBA" id="ARBA00048802"/>
    </source>
</evidence>
<evidence type="ECO:0000256" key="7">
    <source>
        <dbReference type="ARBA" id="ARBA00022857"/>
    </source>
</evidence>
<keyword evidence="9 12" id="KW-0560">Oxidoreductase</keyword>
<sequence length="332" mass="38063">MSVKIGENIDLGDFPLLLAPMEDVSDPPFRFVCKQNGVDMMYTEFISSEGLIRDAAKSRKKLDIFEYERPIGIQIFGSEIEHMRQSSEICTLANPDLIDINYGCPVKNVACRGAGASLLQDIDRMVAMTKAVVEGTHLPVTVKTRLGWDDDTKNVYEVAERLQDIGIKALSIHGRTRAQMYKGQADWSMIRDIKRNPRIKIPIFGNGDVDSLEKAIAWRQEYEVDGIMIGRASIGYPWIFREIKHFFNTGERLAGPTIAERVDVCRTHLVKSIEWKGPKTGIFEMRRHYSNYFKGIPDFKEYRMRLVSLQTFEEIQEVLDEIQHNFAEEAIY</sequence>
<keyword evidence="8" id="KW-0694">RNA-binding</keyword>
<dbReference type="EMBL" id="JBHUPE010000002">
    <property type="protein sequence ID" value="MFD2902993.1"/>
    <property type="molecule type" value="Genomic_DNA"/>
</dbReference>
<dbReference type="InterPro" id="IPR018517">
    <property type="entry name" value="tRNA_hU_synthase_CS"/>
</dbReference>
<comment type="catalytic activity">
    <reaction evidence="11">
        <text>a 5,6-dihydrouridine in tRNA + NAD(+) = a uridine in tRNA + NADH + H(+)</text>
        <dbReference type="Rhea" id="RHEA:54452"/>
        <dbReference type="Rhea" id="RHEA-COMP:13339"/>
        <dbReference type="Rhea" id="RHEA-COMP:13887"/>
        <dbReference type="ChEBI" id="CHEBI:15378"/>
        <dbReference type="ChEBI" id="CHEBI:57540"/>
        <dbReference type="ChEBI" id="CHEBI:57945"/>
        <dbReference type="ChEBI" id="CHEBI:65315"/>
        <dbReference type="ChEBI" id="CHEBI:74443"/>
    </reaction>
</comment>
<evidence type="ECO:0000256" key="4">
    <source>
        <dbReference type="ARBA" id="ARBA00022630"/>
    </source>
</evidence>
<protein>
    <recommendedName>
        <fullName evidence="12">tRNA-dihydrouridine synthase</fullName>
        <ecNumber evidence="12">1.3.1.-</ecNumber>
    </recommendedName>
</protein>
<keyword evidence="7" id="KW-0521">NADP</keyword>
<proteinExistence type="inferred from homology"/>
<dbReference type="GO" id="GO:0016491">
    <property type="term" value="F:oxidoreductase activity"/>
    <property type="evidence" value="ECO:0007669"/>
    <property type="project" value="UniProtKB-KW"/>
</dbReference>
<dbReference type="RefSeq" id="WP_132771576.1">
    <property type="nucleotide sequence ID" value="NZ_JBHUPE010000002.1"/>
</dbReference>
<evidence type="ECO:0000256" key="10">
    <source>
        <dbReference type="ARBA" id="ARBA00048205"/>
    </source>
</evidence>
<comment type="similarity">
    <text evidence="12">Belongs to the dus family.</text>
</comment>
<dbReference type="PIRSF" id="PIRSF006621">
    <property type="entry name" value="Dus"/>
    <property type="match status" value="1"/>
</dbReference>
<comment type="caution">
    <text evidence="14">The sequence shown here is derived from an EMBL/GenBank/DDBJ whole genome shotgun (WGS) entry which is preliminary data.</text>
</comment>
<evidence type="ECO:0000256" key="2">
    <source>
        <dbReference type="ARBA" id="ARBA00002790"/>
    </source>
</evidence>
<dbReference type="PROSITE" id="PS01136">
    <property type="entry name" value="UPF0034"/>
    <property type="match status" value="1"/>
</dbReference>
<reference evidence="15" key="1">
    <citation type="journal article" date="2019" name="Int. J. Syst. Evol. Microbiol.">
        <title>The Global Catalogue of Microorganisms (GCM) 10K type strain sequencing project: providing services to taxonomists for standard genome sequencing and annotation.</title>
        <authorList>
            <consortium name="The Broad Institute Genomics Platform"/>
            <consortium name="The Broad Institute Genome Sequencing Center for Infectious Disease"/>
            <person name="Wu L."/>
            <person name="Ma J."/>
        </authorList>
    </citation>
    <scope>NUCLEOTIDE SEQUENCE [LARGE SCALE GENOMIC DNA]</scope>
    <source>
        <strain evidence="15">KCTC 22209</strain>
    </source>
</reference>
<dbReference type="NCBIfam" id="TIGR00737">
    <property type="entry name" value="nifR3_yhdG"/>
    <property type="match status" value="1"/>
</dbReference>
<comment type="catalytic activity">
    <reaction evidence="10">
        <text>a 5,6-dihydrouridine in tRNA + NADP(+) = a uridine in tRNA + NADPH + H(+)</text>
        <dbReference type="Rhea" id="RHEA:23624"/>
        <dbReference type="Rhea" id="RHEA-COMP:13339"/>
        <dbReference type="Rhea" id="RHEA-COMP:13887"/>
        <dbReference type="ChEBI" id="CHEBI:15378"/>
        <dbReference type="ChEBI" id="CHEBI:57783"/>
        <dbReference type="ChEBI" id="CHEBI:58349"/>
        <dbReference type="ChEBI" id="CHEBI:65315"/>
        <dbReference type="ChEBI" id="CHEBI:74443"/>
    </reaction>
</comment>
<feature type="domain" description="DUS-like FMN-binding" evidence="13">
    <location>
        <begin position="17"/>
        <end position="323"/>
    </location>
</feature>
<dbReference type="PANTHER" id="PTHR45846:SF1">
    <property type="entry name" value="TRNA-DIHYDROURIDINE(47) SYNTHASE [NAD(P)(+)]-LIKE"/>
    <property type="match status" value="1"/>
</dbReference>
<dbReference type="InterPro" id="IPR024036">
    <property type="entry name" value="tRNA-dHydroUridine_Synthase_C"/>
</dbReference>
<evidence type="ECO:0000256" key="6">
    <source>
        <dbReference type="ARBA" id="ARBA00022694"/>
    </source>
</evidence>
<evidence type="ECO:0000256" key="1">
    <source>
        <dbReference type="ARBA" id="ARBA00001917"/>
    </source>
</evidence>
<evidence type="ECO:0000313" key="14">
    <source>
        <dbReference type="EMBL" id="MFD2902993.1"/>
    </source>
</evidence>
<comment type="function">
    <text evidence="2 12">Catalyzes the synthesis of 5,6-dihydrouridine (D), a modified base found in the D-loop of most tRNAs, via the reduction of the C5-C6 double bond in target uridines.</text>
</comment>
<keyword evidence="3" id="KW-0820">tRNA-binding</keyword>
<dbReference type="CDD" id="cd02801">
    <property type="entry name" value="DUS_like_FMN"/>
    <property type="match status" value="1"/>
</dbReference>
<dbReference type="EC" id="1.3.1.-" evidence="12"/>
<evidence type="ECO:0000259" key="13">
    <source>
        <dbReference type="Pfam" id="PF01207"/>
    </source>
</evidence>
<keyword evidence="4 12" id="KW-0285">Flavoprotein</keyword>
<dbReference type="InterPro" id="IPR013785">
    <property type="entry name" value="Aldolase_TIM"/>
</dbReference>
<name>A0ABW5YRL7_9SPHI</name>
<keyword evidence="15" id="KW-1185">Reference proteome</keyword>
<comment type="cofactor">
    <cofactor evidence="1 12">
        <name>FMN</name>
        <dbReference type="ChEBI" id="CHEBI:58210"/>
    </cofactor>
</comment>
<evidence type="ECO:0000256" key="8">
    <source>
        <dbReference type="ARBA" id="ARBA00022884"/>
    </source>
</evidence>
<dbReference type="Gene3D" id="1.10.1200.80">
    <property type="entry name" value="Putative flavin oxidoreducatase, domain 2"/>
    <property type="match status" value="1"/>
</dbReference>
<dbReference type="Pfam" id="PF01207">
    <property type="entry name" value="Dus"/>
    <property type="match status" value="1"/>
</dbReference>
<keyword evidence="6 12" id="KW-0819">tRNA processing</keyword>
<evidence type="ECO:0000256" key="3">
    <source>
        <dbReference type="ARBA" id="ARBA00022555"/>
    </source>
</evidence>
<dbReference type="InterPro" id="IPR001269">
    <property type="entry name" value="DUS_fam"/>
</dbReference>
<evidence type="ECO:0000256" key="5">
    <source>
        <dbReference type="ARBA" id="ARBA00022643"/>
    </source>
</evidence>
<dbReference type="Gene3D" id="3.20.20.70">
    <property type="entry name" value="Aldolase class I"/>
    <property type="match status" value="1"/>
</dbReference>
<accession>A0ABW5YRL7</accession>
<dbReference type="SUPFAM" id="SSF51395">
    <property type="entry name" value="FMN-linked oxidoreductases"/>
    <property type="match status" value="1"/>
</dbReference>
<dbReference type="Proteomes" id="UP001597509">
    <property type="component" value="Unassembled WGS sequence"/>
</dbReference>